<sequence length="75" mass="8826">MTACIILHNMIIEDERGSLVDYRYDNMGELVTPSHQQAATLTQFLQAQSDIRNKQVHYQRQLDLVEHLWQIRGLM</sequence>
<reference evidence="2" key="1">
    <citation type="journal article" date="2014" name="Science">
        <title>Ancient hybridizations among the ancestral genomes of bread wheat.</title>
        <authorList>
            <consortium name="International Wheat Genome Sequencing Consortium,"/>
            <person name="Marcussen T."/>
            <person name="Sandve S.R."/>
            <person name="Heier L."/>
            <person name="Spannagl M."/>
            <person name="Pfeifer M."/>
            <person name="Jakobsen K.S."/>
            <person name="Wulff B.B."/>
            <person name="Steuernagel B."/>
            <person name="Mayer K.F."/>
            <person name="Olsen O.A."/>
        </authorList>
    </citation>
    <scope>NUCLEOTIDE SEQUENCE [LARGE SCALE GENOMIC DNA]</scope>
    <source>
        <strain evidence="2">cv. AL8/78</strain>
    </source>
</reference>
<dbReference type="AlphaFoldDB" id="A0A453QRW5"/>
<accession>A0A453QRW5</accession>
<dbReference type="Proteomes" id="UP000015105">
    <property type="component" value="Chromosome 7D"/>
</dbReference>
<reference evidence="1" key="3">
    <citation type="journal article" date="2017" name="Nature">
        <title>Genome sequence of the progenitor of the wheat D genome Aegilops tauschii.</title>
        <authorList>
            <person name="Luo M.C."/>
            <person name="Gu Y.Q."/>
            <person name="Puiu D."/>
            <person name="Wang H."/>
            <person name="Twardziok S.O."/>
            <person name="Deal K.R."/>
            <person name="Huo N."/>
            <person name="Zhu T."/>
            <person name="Wang L."/>
            <person name="Wang Y."/>
            <person name="McGuire P.E."/>
            <person name="Liu S."/>
            <person name="Long H."/>
            <person name="Ramasamy R.K."/>
            <person name="Rodriguez J.C."/>
            <person name="Van S.L."/>
            <person name="Yuan L."/>
            <person name="Wang Z."/>
            <person name="Xia Z."/>
            <person name="Xiao L."/>
            <person name="Anderson O.D."/>
            <person name="Ouyang S."/>
            <person name="Liang Y."/>
            <person name="Zimin A.V."/>
            <person name="Pertea G."/>
            <person name="Qi P."/>
            <person name="Bennetzen J.L."/>
            <person name="Dai X."/>
            <person name="Dawson M.W."/>
            <person name="Muller H.G."/>
            <person name="Kugler K."/>
            <person name="Rivarola-Duarte L."/>
            <person name="Spannagl M."/>
            <person name="Mayer K.F.X."/>
            <person name="Lu F.H."/>
            <person name="Bevan M.W."/>
            <person name="Leroy P."/>
            <person name="Li P."/>
            <person name="You F.M."/>
            <person name="Sun Q."/>
            <person name="Liu Z."/>
            <person name="Lyons E."/>
            <person name="Wicker T."/>
            <person name="Salzberg S.L."/>
            <person name="Devos K.M."/>
            <person name="Dvorak J."/>
        </authorList>
    </citation>
    <scope>NUCLEOTIDE SEQUENCE [LARGE SCALE GENOMIC DNA]</scope>
    <source>
        <strain evidence="1">cv. AL8/78</strain>
    </source>
</reference>
<reference evidence="1" key="4">
    <citation type="submission" date="2019-03" db="UniProtKB">
        <authorList>
            <consortium name="EnsemblPlants"/>
        </authorList>
    </citation>
    <scope>IDENTIFICATION</scope>
</reference>
<evidence type="ECO:0000313" key="2">
    <source>
        <dbReference type="Proteomes" id="UP000015105"/>
    </source>
</evidence>
<reference evidence="1" key="5">
    <citation type="journal article" date="2021" name="G3 (Bethesda)">
        <title>Aegilops tauschii genome assembly Aet v5.0 features greater sequence contiguity and improved annotation.</title>
        <authorList>
            <person name="Wang L."/>
            <person name="Zhu T."/>
            <person name="Rodriguez J.C."/>
            <person name="Deal K.R."/>
            <person name="Dubcovsky J."/>
            <person name="McGuire P.E."/>
            <person name="Lux T."/>
            <person name="Spannagl M."/>
            <person name="Mayer K.F.X."/>
            <person name="Baldrich P."/>
            <person name="Meyers B.C."/>
            <person name="Huo N."/>
            <person name="Gu Y.Q."/>
            <person name="Zhou H."/>
            <person name="Devos K.M."/>
            <person name="Bennetzen J.L."/>
            <person name="Unver T."/>
            <person name="Budak H."/>
            <person name="Gulick P.J."/>
            <person name="Galiba G."/>
            <person name="Kalapos B."/>
            <person name="Nelson D.R."/>
            <person name="Li P."/>
            <person name="You F.M."/>
            <person name="Luo M.C."/>
            <person name="Dvorak J."/>
        </authorList>
    </citation>
    <scope>NUCLEOTIDE SEQUENCE [LARGE SCALE GENOMIC DNA]</scope>
    <source>
        <strain evidence="1">cv. AL8/78</strain>
    </source>
</reference>
<protein>
    <submittedName>
        <fullName evidence="1">Uncharacterized protein</fullName>
    </submittedName>
</protein>
<organism evidence="1 2">
    <name type="scientific">Aegilops tauschii subsp. strangulata</name>
    <name type="common">Goatgrass</name>
    <dbReference type="NCBI Taxonomy" id="200361"/>
    <lineage>
        <taxon>Eukaryota</taxon>
        <taxon>Viridiplantae</taxon>
        <taxon>Streptophyta</taxon>
        <taxon>Embryophyta</taxon>
        <taxon>Tracheophyta</taxon>
        <taxon>Spermatophyta</taxon>
        <taxon>Magnoliopsida</taxon>
        <taxon>Liliopsida</taxon>
        <taxon>Poales</taxon>
        <taxon>Poaceae</taxon>
        <taxon>BOP clade</taxon>
        <taxon>Pooideae</taxon>
        <taxon>Triticodae</taxon>
        <taxon>Triticeae</taxon>
        <taxon>Triticinae</taxon>
        <taxon>Aegilops</taxon>
    </lineage>
</organism>
<evidence type="ECO:0000313" key="1">
    <source>
        <dbReference type="EnsemblPlants" id="AET7Gv20301600.1"/>
    </source>
</evidence>
<dbReference type="Gramene" id="AET7Gv20301600.1">
    <property type="protein sequence ID" value="AET7Gv20301600.1"/>
    <property type="gene ID" value="AET7Gv20301600"/>
</dbReference>
<keyword evidence="2" id="KW-1185">Reference proteome</keyword>
<dbReference type="STRING" id="200361.A0A453QRW5"/>
<proteinExistence type="predicted"/>
<dbReference type="EnsemblPlants" id="AET7Gv20301600.1">
    <property type="protein sequence ID" value="AET7Gv20301600.1"/>
    <property type="gene ID" value="AET7Gv20301600"/>
</dbReference>
<name>A0A453QRW5_AEGTS</name>
<reference evidence="2" key="2">
    <citation type="journal article" date="2017" name="Nat. Plants">
        <title>The Aegilops tauschii genome reveals multiple impacts of transposons.</title>
        <authorList>
            <person name="Zhao G."/>
            <person name="Zou C."/>
            <person name="Li K."/>
            <person name="Wang K."/>
            <person name="Li T."/>
            <person name="Gao L."/>
            <person name="Zhang X."/>
            <person name="Wang H."/>
            <person name="Yang Z."/>
            <person name="Liu X."/>
            <person name="Jiang W."/>
            <person name="Mao L."/>
            <person name="Kong X."/>
            <person name="Jiao Y."/>
            <person name="Jia J."/>
        </authorList>
    </citation>
    <scope>NUCLEOTIDE SEQUENCE [LARGE SCALE GENOMIC DNA]</scope>
    <source>
        <strain evidence="2">cv. AL8/78</strain>
    </source>
</reference>